<evidence type="ECO:0000313" key="2">
    <source>
        <dbReference type="EMBL" id="KAF4595405.1"/>
    </source>
</evidence>
<evidence type="ECO:0000256" key="1">
    <source>
        <dbReference type="SAM" id="MobiDB-lite"/>
    </source>
</evidence>
<keyword evidence="3" id="KW-1185">Reference proteome</keyword>
<dbReference type="AlphaFoldDB" id="A0A8H4QD99"/>
<feature type="compositionally biased region" description="Low complexity" evidence="1">
    <location>
        <begin position="355"/>
        <end position="367"/>
    </location>
</feature>
<evidence type="ECO:0000313" key="3">
    <source>
        <dbReference type="Proteomes" id="UP000562929"/>
    </source>
</evidence>
<name>A0A8H4QD99_9HYPO</name>
<feature type="compositionally biased region" description="Polar residues" evidence="1">
    <location>
        <begin position="483"/>
        <end position="494"/>
    </location>
</feature>
<gene>
    <name evidence="2" type="ORF">GQ602_001018</name>
</gene>
<feature type="compositionally biased region" description="Pro residues" evidence="1">
    <location>
        <begin position="292"/>
        <end position="301"/>
    </location>
</feature>
<organism evidence="2 3">
    <name type="scientific">Ophiocordyceps camponoti-floridani</name>
    <dbReference type="NCBI Taxonomy" id="2030778"/>
    <lineage>
        <taxon>Eukaryota</taxon>
        <taxon>Fungi</taxon>
        <taxon>Dikarya</taxon>
        <taxon>Ascomycota</taxon>
        <taxon>Pezizomycotina</taxon>
        <taxon>Sordariomycetes</taxon>
        <taxon>Hypocreomycetidae</taxon>
        <taxon>Hypocreales</taxon>
        <taxon>Ophiocordycipitaceae</taxon>
        <taxon>Ophiocordyceps</taxon>
    </lineage>
</organism>
<feature type="compositionally biased region" description="Basic and acidic residues" evidence="1">
    <location>
        <begin position="497"/>
        <end position="506"/>
    </location>
</feature>
<dbReference type="OrthoDB" id="5389734at2759"/>
<comment type="caution">
    <text evidence="2">The sequence shown here is derived from an EMBL/GenBank/DDBJ whole genome shotgun (WGS) entry which is preliminary data.</text>
</comment>
<dbReference type="EMBL" id="JAACLJ010000001">
    <property type="protein sequence ID" value="KAF4595405.1"/>
    <property type="molecule type" value="Genomic_DNA"/>
</dbReference>
<feature type="region of interest" description="Disordered" evidence="1">
    <location>
        <begin position="549"/>
        <end position="571"/>
    </location>
</feature>
<feature type="region of interest" description="Disordered" evidence="1">
    <location>
        <begin position="281"/>
        <end position="446"/>
    </location>
</feature>
<feature type="region of interest" description="Disordered" evidence="1">
    <location>
        <begin position="476"/>
        <end position="524"/>
    </location>
</feature>
<accession>A0A8H4QD99</accession>
<dbReference type="Proteomes" id="UP000562929">
    <property type="component" value="Unassembled WGS sequence"/>
</dbReference>
<reference evidence="2 3" key="1">
    <citation type="journal article" date="2020" name="G3 (Bethesda)">
        <title>Genetic Underpinnings of Host Manipulation by Ophiocordyceps as Revealed by Comparative Transcriptomics.</title>
        <authorList>
            <person name="Will I."/>
            <person name="Das B."/>
            <person name="Trinh T."/>
            <person name="Brachmann A."/>
            <person name="Ohm R.A."/>
            <person name="de Bekker C."/>
        </authorList>
    </citation>
    <scope>NUCLEOTIDE SEQUENCE [LARGE SCALE GENOMIC DNA]</scope>
    <source>
        <strain evidence="2 3">EC05</strain>
    </source>
</reference>
<feature type="compositionally biased region" description="Basic residues" evidence="1">
    <location>
        <begin position="507"/>
        <end position="524"/>
    </location>
</feature>
<evidence type="ECO:0008006" key="4">
    <source>
        <dbReference type="Google" id="ProtNLM"/>
    </source>
</evidence>
<proteinExistence type="predicted"/>
<feature type="compositionally biased region" description="Polar residues" evidence="1">
    <location>
        <begin position="386"/>
        <end position="398"/>
    </location>
</feature>
<sequence>MTSVALQADAATTTTSVVFSSSEPRHSIPVHPIELLQVAFTESLEEVTNGSIADKPKLARLDAHSRRAELLTQARDASPPDALWRYRPGQTQHELFKLLAQMAFGVYLLLDGMANSNDQVIAIMQSHVDDIDEYLEVTLEDVAQAAADINTRIDHLKMPLSNLVAFEKLLEDRNFRRDILEANAKIDHVLCRTAVATRQWEDDVDAGTKSTSAFTAWLADQDKAGWRAQRPDVADVFDAMRGNADGWLLAFEDVKRRVDDVNGLVVRLTTVIAEMEKKAGEVSRRTWASIPPFTPPTPPARPASSLRFGPSARQSDHSEASALAPAPGLADASSDESLYVLQPRIYSPRMPGESTTTTTTTTTMTTTNKPISFGEGSRASLGSVLTDASNRRSGSSTPMPRPSSKYATPRSALMDSVYGTDDVHSRPGSVSPPVRPHMIHSPRSEQNQFYRPVRASPHSPLQQRPHTATGPPLQLQQAMLRKQPSQPSSLSTLATDGGRELTPRPDTHHHHHHHQPQQPLKKKKSAFGWLKQAFSLDDEERAQFQARRAMAQPDRYYDANSPRFLDGRRIR</sequence>
<protein>
    <recommendedName>
        <fullName evidence="4">Karyogamy protein</fullName>
    </recommendedName>
</protein>